<reference evidence="1" key="1">
    <citation type="submission" date="2024-02" db="EMBL/GenBank/DDBJ databases">
        <authorList>
            <consortium name="ELIXIR-Norway"/>
            <consortium name="Elixir Norway"/>
        </authorList>
    </citation>
    <scope>NUCLEOTIDE SEQUENCE</scope>
</reference>
<accession>A0ABP0TZ30</accession>
<evidence type="ECO:0000313" key="2">
    <source>
        <dbReference type="Proteomes" id="UP001497512"/>
    </source>
</evidence>
<organism evidence="1 2">
    <name type="scientific">Sphagnum troendelagicum</name>
    <dbReference type="NCBI Taxonomy" id="128251"/>
    <lineage>
        <taxon>Eukaryota</taxon>
        <taxon>Viridiplantae</taxon>
        <taxon>Streptophyta</taxon>
        <taxon>Embryophyta</taxon>
        <taxon>Bryophyta</taxon>
        <taxon>Sphagnophytina</taxon>
        <taxon>Sphagnopsida</taxon>
        <taxon>Sphagnales</taxon>
        <taxon>Sphagnaceae</taxon>
        <taxon>Sphagnum</taxon>
    </lineage>
</organism>
<keyword evidence="2" id="KW-1185">Reference proteome</keyword>
<dbReference type="EMBL" id="OZ019909">
    <property type="protein sequence ID" value="CAK9208951.1"/>
    <property type="molecule type" value="Genomic_DNA"/>
</dbReference>
<dbReference type="Proteomes" id="UP001497512">
    <property type="component" value="Chromosome 17"/>
</dbReference>
<proteinExistence type="predicted"/>
<evidence type="ECO:0000313" key="1">
    <source>
        <dbReference type="EMBL" id="CAK9208951.1"/>
    </source>
</evidence>
<sequence>MGCAKLFGCLAENTVQDRAWCPKFRHFLHWFGKPKYRILCLTEFVVGAPSAIEGILMKPANLVMSPTSTVTMGPAGLFMYDSAASIFRTVPSLLTMMVSALTFLNCSWISRNCTLIVCVRSNSAPFALESKSEENLENERLSPLQSTVVSFLAAMAPPFSNSIRK</sequence>
<protein>
    <submittedName>
        <fullName evidence="1">Uncharacterized protein</fullName>
    </submittedName>
</protein>
<gene>
    <name evidence="1" type="ORF">CSSPTR1EN2_LOCUS9440</name>
</gene>
<name>A0ABP0TZ30_9BRYO</name>